<feature type="region of interest" description="Disordered" evidence="1">
    <location>
        <begin position="1"/>
        <end position="406"/>
    </location>
</feature>
<feature type="compositionally biased region" description="Low complexity" evidence="1">
    <location>
        <begin position="211"/>
        <end position="220"/>
    </location>
</feature>
<protein>
    <submittedName>
        <fullName evidence="4">Anillin, actin binding protein 2 isoform X1</fullName>
    </submittedName>
</protein>
<dbReference type="Pfam" id="PF00169">
    <property type="entry name" value="PH"/>
    <property type="match status" value="1"/>
</dbReference>
<feature type="compositionally biased region" description="Polar residues" evidence="1">
    <location>
        <begin position="249"/>
        <end position="270"/>
    </location>
</feature>
<dbReference type="GO" id="GO:0005826">
    <property type="term" value="C:actomyosin contractile ring"/>
    <property type="evidence" value="ECO:0007669"/>
    <property type="project" value="TreeGrafter"/>
</dbReference>
<evidence type="ECO:0000313" key="3">
    <source>
        <dbReference type="Proteomes" id="UP000695023"/>
    </source>
</evidence>
<feature type="compositionally biased region" description="Basic and acidic residues" evidence="1">
    <location>
        <begin position="473"/>
        <end position="483"/>
    </location>
</feature>
<dbReference type="SUPFAM" id="SSF50729">
    <property type="entry name" value="PH domain-like"/>
    <property type="match status" value="1"/>
</dbReference>
<dbReference type="CTD" id="559353"/>
<dbReference type="PROSITE" id="PS50003">
    <property type="entry name" value="PH_DOMAIN"/>
    <property type="match status" value="1"/>
</dbReference>
<dbReference type="GO" id="GO:0000915">
    <property type="term" value="P:actomyosin contractile ring assembly"/>
    <property type="evidence" value="ECO:0007669"/>
    <property type="project" value="TreeGrafter"/>
</dbReference>
<dbReference type="AlphaFoldDB" id="A0A9Y6MAZ0"/>
<dbReference type="RefSeq" id="XP_013770884.1">
    <property type="nucleotide sequence ID" value="XM_013915430.1"/>
</dbReference>
<dbReference type="InterPro" id="IPR051364">
    <property type="entry name" value="Cytokinesis/Rho-signaling"/>
</dbReference>
<dbReference type="InterPro" id="IPR012966">
    <property type="entry name" value="AHD"/>
</dbReference>
<feature type="region of interest" description="Disordered" evidence="1">
    <location>
        <begin position="657"/>
        <end position="686"/>
    </location>
</feature>
<dbReference type="PANTHER" id="PTHR21538">
    <property type="entry name" value="ANILLIN/RHOTEKIN RTKN"/>
    <property type="match status" value="1"/>
</dbReference>
<feature type="compositionally biased region" description="Polar residues" evidence="1">
    <location>
        <begin position="335"/>
        <end position="352"/>
    </location>
</feature>
<feature type="compositionally biased region" description="Polar residues" evidence="1">
    <location>
        <begin position="366"/>
        <end position="376"/>
    </location>
</feature>
<feature type="domain" description="PH" evidence="2">
    <location>
        <begin position="1131"/>
        <end position="1247"/>
    </location>
</feature>
<feature type="compositionally biased region" description="Basic and acidic residues" evidence="1">
    <location>
        <begin position="719"/>
        <end position="730"/>
    </location>
</feature>
<feature type="compositionally biased region" description="Polar residues" evidence="1">
    <location>
        <begin position="128"/>
        <end position="171"/>
    </location>
</feature>
<sequence>MEAGEENGNNMGLKRQRAPLSDSEDNNCSAPETNDSQKRRRVEAAGQENHCPEASSSGRRAELETKPDTPIVPSVRSRVQQLTQRRDGGAPPAQRCLSDPGGDSKGHKEPLLGEAEFNQRMERFKMASFQSSPTNTPSPANQYPRTRSSFVSVIQQKLQGSTTPSSKQVSRIRQEREHELSQVPFQPIAENAWLKRSSSDSALAEERTPCGPSGPSSSVPRSKRRVQWPPTCLWDDQGVADVKDGSFTEPPTTNADSASLNMTGEMTSGHSEAPAAYSETGMQKRCVLSEEPRQTQEALSANEEEQPGPQQPEGQTVLKLSFSEDHSFFKAPSGEDQNMSDLTASNEQSFSELTLPPESNVKETSQESTVSEQGSSDMLAFEDDEKMDSSCCSDGEIEPSTDEELRMWRYPQSTVCMEEESAIDEVHETCVKDVQGESSQMNKEKTDENEPTDIQDDGPRSDVSTKTAGCSEIQKDDKSKPESCLENSMRGKCTLDRDKESMESCKEGSQGLLTADSDVLTIKQEQEEMELCSHDDDAAEQSKETQTVCIKEESDSTCSDGGKRALPTSFENEQNEHAGLEENLEDEAQPVVKPKGALTEADGAQTSAEIQPSDHLEVGQESVDERVNLDVSLTEDTHKRGESSKKVSFILEPEFINSSGVSDNNTSTETALSDTEVSFRDETNTGEIIDQMFEEVLEYAERMEGPEDHDSGIGACSVENDKMETEKEKSEEEGEAKEEKSDESDKVDGIRDELLNFPPTGILSPLSKSVEAVVTPLRLAASQEPIPPLLLTPDETSAHPAESAPLYSIDAYRTQRQSKLPIVQSVTPGVQRRAEETPKPQPPVNIKEKITALNEEAGKLQTVINQTLQALNCCTDEEHGRGSLEEAEAEKLLLVSCEKRSALLAEVARLKEERSSESGEAAVEDSESISQQPCRGTVSITNIQLPLKVEYVCSSHNRAGRPSHYFFVLIRYGPCNIVATPLATAADAQNGDTISFPTSVTMKDIRSSFEIDVEVYSLSQTSASNCTMERASTKPRVTPRKLLNTLTQRSSVSSTSAAPPLITRRSSNFCLVGSHKIALASLGHSKFPLDKMKLDGKVRRLLGDEFQEKVPFLSPLEGNIYLQLESKSHSDVQHQGFLTMFELISGYGVWHRRFFVLEECNLYYWNYPNDRETKEAEGSISLSSSQSQCVRPVKRELCARPFTFELVSSVSQQEQDLSQDAAAKCWFSADTKQERLDWMEKLNQALLDFHTWNRTQTESQQANTSSSGNLRESIL</sequence>
<feature type="region of interest" description="Disordered" evidence="1">
    <location>
        <begin position="428"/>
        <end position="488"/>
    </location>
</feature>
<gene>
    <name evidence="4" type="primary">anln2</name>
</gene>
<dbReference type="Proteomes" id="UP000695023">
    <property type="component" value="Unplaced"/>
</dbReference>
<proteinExistence type="predicted"/>
<feature type="compositionally biased region" description="Basic and acidic residues" evidence="1">
    <location>
        <begin position="612"/>
        <end position="621"/>
    </location>
</feature>
<name>A0A9Y6MAZ0_9CICH</name>
<evidence type="ECO:0000313" key="4">
    <source>
        <dbReference type="RefSeq" id="XP_013770884.1"/>
    </source>
</evidence>
<accession>A0A9Y6MAZ0</accession>
<dbReference type="SMART" id="SM00233">
    <property type="entry name" value="PH"/>
    <property type="match status" value="1"/>
</dbReference>
<dbReference type="InterPro" id="IPR001849">
    <property type="entry name" value="PH_domain"/>
</dbReference>
<dbReference type="InterPro" id="IPR037840">
    <property type="entry name" value="PH_Anillin"/>
</dbReference>
<dbReference type="GO" id="GO:0031106">
    <property type="term" value="P:septin ring organization"/>
    <property type="evidence" value="ECO:0007669"/>
    <property type="project" value="TreeGrafter"/>
</dbReference>
<feature type="region of interest" description="Disordered" evidence="1">
    <location>
        <begin position="533"/>
        <end position="621"/>
    </location>
</feature>
<dbReference type="CDD" id="cd01263">
    <property type="entry name" value="PH_anillin"/>
    <property type="match status" value="1"/>
</dbReference>
<dbReference type="Gene3D" id="2.30.29.30">
    <property type="entry name" value="Pleckstrin-homology domain (PH domain)/Phosphotyrosine-binding domain (PTB)"/>
    <property type="match status" value="1"/>
</dbReference>
<feature type="region of interest" description="Disordered" evidence="1">
    <location>
        <begin position="704"/>
        <end position="749"/>
    </location>
</feature>
<dbReference type="PANTHER" id="PTHR21538:SF26">
    <property type="entry name" value="ANILLIN ISOFORM X1"/>
    <property type="match status" value="1"/>
</dbReference>
<feature type="compositionally biased region" description="Basic and acidic residues" evidence="1">
    <location>
        <begin position="102"/>
        <end position="125"/>
    </location>
</feature>
<dbReference type="Pfam" id="PF08174">
    <property type="entry name" value="Anillin"/>
    <property type="match status" value="1"/>
</dbReference>
<dbReference type="InterPro" id="IPR011993">
    <property type="entry name" value="PH-like_dom_sf"/>
</dbReference>
<feature type="compositionally biased region" description="Basic and acidic residues" evidence="1">
    <location>
        <begin position="533"/>
        <end position="543"/>
    </location>
</feature>
<evidence type="ECO:0000259" key="2">
    <source>
        <dbReference type="PROSITE" id="PS50003"/>
    </source>
</evidence>
<dbReference type="GO" id="GO:0000281">
    <property type="term" value="P:mitotic cytokinesis"/>
    <property type="evidence" value="ECO:0007669"/>
    <property type="project" value="TreeGrafter"/>
</dbReference>
<feature type="compositionally biased region" description="Basic and acidic residues" evidence="1">
    <location>
        <begin position="737"/>
        <end position="749"/>
    </location>
</feature>
<keyword evidence="3" id="KW-1185">Reference proteome</keyword>
<feature type="compositionally biased region" description="Polar residues" evidence="1">
    <location>
        <begin position="657"/>
        <end position="676"/>
    </location>
</feature>
<reference evidence="4" key="1">
    <citation type="submission" date="2025-08" db="UniProtKB">
        <authorList>
            <consortium name="RefSeq"/>
        </authorList>
    </citation>
    <scope>IDENTIFICATION</scope>
</reference>
<organism evidence="3 4">
    <name type="scientific">Pundamilia nyererei</name>
    <dbReference type="NCBI Taxonomy" id="303518"/>
    <lineage>
        <taxon>Eukaryota</taxon>
        <taxon>Metazoa</taxon>
        <taxon>Chordata</taxon>
        <taxon>Craniata</taxon>
        <taxon>Vertebrata</taxon>
        <taxon>Euteleostomi</taxon>
        <taxon>Actinopterygii</taxon>
        <taxon>Neopterygii</taxon>
        <taxon>Teleostei</taxon>
        <taxon>Neoteleostei</taxon>
        <taxon>Acanthomorphata</taxon>
        <taxon>Ovalentaria</taxon>
        <taxon>Cichlomorphae</taxon>
        <taxon>Cichliformes</taxon>
        <taxon>Cichlidae</taxon>
        <taxon>African cichlids</taxon>
        <taxon>Pseudocrenilabrinae</taxon>
        <taxon>Haplochromini</taxon>
        <taxon>Pundamilia</taxon>
    </lineage>
</organism>
<evidence type="ECO:0000256" key="1">
    <source>
        <dbReference type="SAM" id="MobiDB-lite"/>
    </source>
</evidence>